<dbReference type="GO" id="GO:0051075">
    <property type="term" value="F:S-adenosylmethionine:tRNA ribosyltransferase-isomerase activity"/>
    <property type="evidence" value="ECO:0007669"/>
    <property type="project" value="UniProtKB-EC"/>
</dbReference>
<dbReference type="SUPFAM" id="SSF111337">
    <property type="entry name" value="QueA-like"/>
    <property type="match status" value="1"/>
</dbReference>
<dbReference type="NCBIfam" id="NF001140">
    <property type="entry name" value="PRK00147.1"/>
    <property type="match status" value="1"/>
</dbReference>
<comment type="catalytic activity">
    <reaction evidence="8 13">
        <text>7-aminomethyl-7-carbaguanosine(34) in tRNA + S-adenosyl-L-methionine = epoxyqueuosine(34) in tRNA + adenine + L-methionine + 2 H(+)</text>
        <dbReference type="Rhea" id="RHEA:32155"/>
        <dbReference type="Rhea" id="RHEA-COMP:10342"/>
        <dbReference type="Rhea" id="RHEA-COMP:18582"/>
        <dbReference type="ChEBI" id="CHEBI:15378"/>
        <dbReference type="ChEBI" id="CHEBI:16708"/>
        <dbReference type="ChEBI" id="CHEBI:57844"/>
        <dbReference type="ChEBI" id="CHEBI:59789"/>
        <dbReference type="ChEBI" id="CHEBI:82833"/>
        <dbReference type="ChEBI" id="CHEBI:194443"/>
        <dbReference type="EC" id="2.4.99.17"/>
    </reaction>
</comment>
<comment type="similarity">
    <text evidence="9 13">Belongs to the QueA family.</text>
</comment>
<evidence type="ECO:0000256" key="13">
    <source>
        <dbReference type="HAMAP-Rule" id="MF_00113"/>
    </source>
</evidence>
<keyword evidence="14" id="KW-0413">Isomerase</keyword>
<evidence type="ECO:0000256" key="11">
    <source>
        <dbReference type="ARBA" id="ARBA00069325"/>
    </source>
</evidence>
<evidence type="ECO:0000256" key="10">
    <source>
        <dbReference type="ARBA" id="ARBA00066503"/>
    </source>
</evidence>
<comment type="caution">
    <text evidence="14">The sequence shown here is derived from an EMBL/GenBank/DDBJ whole genome shotgun (WGS) entry which is preliminary data.</text>
</comment>
<keyword evidence="15" id="KW-1185">Reference proteome</keyword>
<gene>
    <name evidence="13" type="primary">queA</name>
    <name evidence="14" type="ORF">C7457_1494</name>
</gene>
<dbReference type="Pfam" id="PF02547">
    <property type="entry name" value="Queuosine_synth"/>
    <property type="match status" value="1"/>
</dbReference>
<keyword evidence="7 13" id="KW-0671">Queuosine biosynthesis</keyword>
<evidence type="ECO:0000256" key="4">
    <source>
        <dbReference type="ARBA" id="ARBA00022490"/>
    </source>
</evidence>
<evidence type="ECO:0000256" key="1">
    <source>
        <dbReference type="ARBA" id="ARBA00004496"/>
    </source>
</evidence>
<dbReference type="EMBL" id="RBIE01000004">
    <property type="protein sequence ID" value="RKQ60417.1"/>
    <property type="molecule type" value="Genomic_DNA"/>
</dbReference>
<evidence type="ECO:0000256" key="6">
    <source>
        <dbReference type="ARBA" id="ARBA00022691"/>
    </source>
</evidence>
<dbReference type="InterPro" id="IPR036100">
    <property type="entry name" value="QueA_sf"/>
</dbReference>
<protein>
    <recommendedName>
        <fullName evidence="11 13">S-adenosylmethionine:tRNA ribosyltransferase-isomerase</fullName>
        <ecNumber evidence="10 13">2.4.99.17</ecNumber>
    </recommendedName>
    <alternativeName>
        <fullName evidence="12 13">Queuosine biosynthesis protein QueA</fullName>
    </alternativeName>
</protein>
<dbReference type="FunFam" id="2.40.10.240:FF:000002">
    <property type="entry name" value="S-adenosylmethionine:tRNA ribosyltransferase-isomerase"/>
    <property type="match status" value="1"/>
</dbReference>
<evidence type="ECO:0000256" key="12">
    <source>
        <dbReference type="ARBA" id="ARBA00076160"/>
    </source>
</evidence>
<dbReference type="Proteomes" id="UP000280881">
    <property type="component" value="Unassembled WGS sequence"/>
</dbReference>
<dbReference type="EC" id="2.4.99.17" evidence="10 13"/>
<proteinExistence type="inferred from homology"/>
<dbReference type="Gene3D" id="2.40.10.240">
    <property type="entry name" value="QueA-like"/>
    <property type="match status" value="1"/>
</dbReference>
<dbReference type="PANTHER" id="PTHR30307:SF0">
    <property type="entry name" value="S-ADENOSYLMETHIONINE:TRNA RIBOSYLTRANSFERASE-ISOMERASE"/>
    <property type="match status" value="1"/>
</dbReference>
<comment type="subunit">
    <text evidence="3 13">Monomer.</text>
</comment>
<organism evidence="14 15">
    <name type="scientific">Thermovibrio guaymasensis</name>
    <dbReference type="NCBI Taxonomy" id="240167"/>
    <lineage>
        <taxon>Bacteria</taxon>
        <taxon>Pseudomonadati</taxon>
        <taxon>Aquificota</taxon>
        <taxon>Aquificia</taxon>
        <taxon>Desulfurobacteriales</taxon>
        <taxon>Desulfurobacteriaceae</taxon>
        <taxon>Thermovibrio</taxon>
    </lineage>
</organism>
<dbReference type="InterPro" id="IPR042118">
    <property type="entry name" value="QueA_dom1"/>
</dbReference>
<comment type="subcellular location">
    <subcellularLocation>
        <location evidence="1 13">Cytoplasm</location>
    </subcellularLocation>
</comment>
<evidence type="ECO:0000256" key="3">
    <source>
        <dbReference type="ARBA" id="ARBA00011245"/>
    </source>
</evidence>
<evidence type="ECO:0000256" key="9">
    <source>
        <dbReference type="ARBA" id="ARBA00061210"/>
    </source>
</evidence>
<dbReference type="AlphaFoldDB" id="A0A420W5N9"/>
<accession>A0A420W5N9</accession>
<comment type="pathway">
    <text evidence="2 13">tRNA modification; tRNA-queuosine biosynthesis.</text>
</comment>
<dbReference type="NCBIfam" id="TIGR00113">
    <property type="entry name" value="queA"/>
    <property type="match status" value="1"/>
</dbReference>
<dbReference type="InterPro" id="IPR003699">
    <property type="entry name" value="QueA"/>
</dbReference>
<keyword evidence="4 13" id="KW-0963">Cytoplasm</keyword>
<dbReference type="UniPathway" id="UPA00392"/>
<dbReference type="InterPro" id="IPR042119">
    <property type="entry name" value="QueA_dom2"/>
</dbReference>
<evidence type="ECO:0000256" key="5">
    <source>
        <dbReference type="ARBA" id="ARBA00022679"/>
    </source>
</evidence>
<evidence type="ECO:0000256" key="7">
    <source>
        <dbReference type="ARBA" id="ARBA00022785"/>
    </source>
</evidence>
<keyword evidence="6 13" id="KW-0949">S-adenosyl-L-methionine</keyword>
<comment type="function">
    <text evidence="13">Transfers and isomerizes the ribose moiety from AdoMet to the 7-aminomethyl group of 7-deazaguanine (preQ1-tRNA) to give epoxyqueuosine (oQ-tRNA).</text>
</comment>
<reference evidence="14 15" key="1">
    <citation type="submission" date="2018-10" db="EMBL/GenBank/DDBJ databases">
        <title>Genomic Encyclopedia of Type Strains, Phase IV (KMG-IV): sequencing the most valuable type-strain genomes for metagenomic binning, comparative biology and taxonomic classification.</title>
        <authorList>
            <person name="Goeker M."/>
        </authorList>
    </citation>
    <scope>NUCLEOTIDE SEQUENCE [LARGE SCALE GENOMIC DNA]</scope>
    <source>
        <strain evidence="14 15">DSM 15521</strain>
    </source>
</reference>
<dbReference type="FunFam" id="3.40.1780.10:FF:000001">
    <property type="entry name" value="S-adenosylmethionine:tRNA ribosyltransferase-isomerase"/>
    <property type="match status" value="1"/>
</dbReference>
<evidence type="ECO:0000313" key="14">
    <source>
        <dbReference type="EMBL" id="RKQ60417.1"/>
    </source>
</evidence>
<dbReference type="RefSeq" id="WP_121171624.1">
    <property type="nucleotide sequence ID" value="NZ_RBIE01000004.1"/>
</dbReference>
<dbReference type="OrthoDB" id="9805933at2"/>
<dbReference type="Gene3D" id="3.40.1780.10">
    <property type="entry name" value="QueA-like"/>
    <property type="match status" value="2"/>
</dbReference>
<name>A0A420W5N9_9BACT</name>
<evidence type="ECO:0000313" key="15">
    <source>
        <dbReference type="Proteomes" id="UP000280881"/>
    </source>
</evidence>
<evidence type="ECO:0000256" key="8">
    <source>
        <dbReference type="ARBA" id="ARBA00052751"/>
    </source>
</evidence>
<dbReference type="HAMAP" id="MF_00113">
    <property type="entry name" value="QueA"/>
    <property type="match status" value="1"/>
</dbReference>
<evidence type="ECO:0000256" key="2">
    <source>
        <dbReference type="ARBA" id="ARBA00004691"/>
    </source>
</evidence>
<sequence>MKVSEFDYTLPKELIAKFPAEPRDSSRLMVLNRRTGEIEHRIFRDIKGYLKEGDVLVLNNTKVIPARLYGELPTGGKVEILLIRQVEPSVWEVMSKPARKLRPGRKVIFSPELTAEVVGYLGEGRRLLRFSYPESMDFMEILSRIGHVPLPPYVEREERPEDREKYQTVFAKEEGSVAAPTAGLHFTPELLKELEERGVIIKTVTLHVGPGTFKPVKVERVEEHKMDYETYTVPEETAEEINRAKEEGRRVIAVGTTVVRTLESVASEGGTVKSGEGITNLFIYPGYRFKVIDALITNFHLPRSTLLMLVCAFAGKEKVLNAYREAIKEGYRFYSFGDAMFIY</sequence>
<keyword evidence="5 13" id="KW-0808">Transferase</keyword>
<dbReference type="GO" id="GO:0008616">
    <property type="term" value="P:tRNA queuosine(34) biosynthetic process"/>
    <property type="evidence" value="ECO:0007669"/>
    <property type="project" value="UniProtKB-UniRule"/>
</dbReference>
<dbReference type="GO" id="GO:0005737">
    <property type="term" value="C:cytoplasm"/>
    <property type="evidence" value="ECO:0007669"/>
    <property type="project" value="UniProtKB-SubCell"/>
</dbReference>
<dbReference type="PANTHER" id="PTHR30307">
    <property type="entry name" value="S-ADENOSYLMETHIONINE:TRNA RIBOSYLTRANSFERASE-ISOMERASE"/>
    <property type="match status" value="1"/>
</dbReference>